<gene>
    <name evidence="1" type="ORF">DPMN_132384</name>
</gene>
<organism evidence="1 2">
    <name type="scientific">Dreissena polymorpha</name>
    <name type="common">Zebra mussel</name>
    <name type="synonym">Mytilus polymorpha</name>
    <dbReference type="NCBI Taxonomy" id="45954"/>
    <lineage>
        <taxon>Eukaryota</taxon>
        <taxon>Metazoa</taxon>
        <taxon>Spiralia</taxon>
        <taxon>Lophotrochozoa</taxon>
        <taxon>Mollusca</taxon>
        <taxon>Bivalvia</taxon>
        <taxon>Autobranchia</taxon>
        <taxon>Heteroconchia</taxon>
        <taxon>Euheterodonta</taxon>
        <taxon>Imparidentia</taxon>
        <taxon>Neoheterodontei</taxon>
        <taxon>Myida</taxon>
        <taxon>Dreissenoidea</taxon>
        <taxon>Dreissenidae</taxon>
        <taxon>Dreissena</taxon>
    </lineage>
</organism>
<dbReference type="EMBL" id="JAIWYP010000006">
    <property type="protein sequence ID" value="KAH3804103.1"/>
    <property type="molecule type" value="Genomic_DNA"/>
</dbReference>
<feature type="non-terminal residue" evidence="1">
    <location>
        <position position="67"/>
    </location>
</feature>
<accession>A0A9D4FVT6</accession>
<reference evidence="1" key="2">
    <citation type="submission" date="2020-11" db="EMBL/GenBank/DDBJ databases">
        <authorList>
            <person name="McCartney M.A."/>
            <person name="Auch B."/>
            <person name="Kono T."/>
            <person name="Mallez S."/>
            <person name="Becker A."/>
            <person name="Gohl D.M."/>
            <person name="Silverstein K.A.T."/>
            <person name="Koren S."/>
            <person name="Bechman K.B."/>
            <person name="Herman A."/>
            <person name="Abrahante J.E."/>
            <person name="Garbe J."/>
        </authorList>
    </citation>
    <scope>NUCLEOTIDE SEQUENCE</scope>
    <source>
        <strain evidence="1">Duluth1</strain>
        <tissue evidence="1">Whole animal</tissue>
    </source>
</reference>
<protein>
    <submittedName>
        <fullName evidence="1">Uncharacterized protein</fullName>
    </submittedName>
</protein>
<keyword evidence="2" id="KW-1185">Reference proteome</keyword>
<evidence type="ECO:0000313" key="1">
    <source>
        <dbReference type="EMBL" id="KAH3804103.1"/>
    </source>
</evidence>
<evidence type="ECO:0000313" key="2">
    <source>
        <dbReference type="Proteomes" id="UP000828390"/>
    </source>
</evidence>
<sequence>NKSSADPENVVASTKTQGYYAPTAFTNAAKNTYYMLALITTGINALERSIESTPWNDQLNQRLGTIN</sequence>
<name>A0A9D4FVT6_DREPO</name>
<proteinExistence type="predicted"/>
<comment type="caution">
    <text evidence="1">The sequence shown here is derived from an EMBL/GenBank/DDBJ whole genome shotgun (WGS) entry which is preliminary data.</text>
</comment>
<dbReference type="AlphaFoldDB" id="A0A9D4FVT6"/>
<dbReference type="Proteomes" id="UP000828390">
    <property type="component" value="Unassembled WGS sequence"/>
</dbReference>
<reference evidence="1" key="1">
    <citation type="journal article" date="2019" name="bioRxiv">
        <title>The Genome of the Zebra Mussel, Dreissena polymorpha: A Resource for Invasive Species Research.</title>
        <authorList>
            <person name="McCartney M.A."/>
            <person name="Auch B."/>
            <person name="Kono T."/>
            <person name="Mallez S."/>
            <person name="Zhang Y."/>
            <person name="Obille A."/>
            <person name="Becker A."/>
            <person name="Abrahante J.E."/>
            <person name="Garbe J."/>
            <person name="Badalamenti J.P."/>
            <person name="Herman A."/>
            <person name="Mangelson H."/>
            <person name="Liachko I."/>
            <person name="Sullivan S."/>
            <person name="Sone E.D."/>
            <person name="Koren S."/>
            <person name="Silverstein K.A.T."/>
            <person name="Beckman K.B."/>
            <person name="Gohl D.M."/>
        </authorList>
    </citation>
    <scope>NUCLEOTIDE SEQUENCE</scope>
    <source>
        <strain evidence="1">Duluth1</strain>
        <tissue evidence="1">Whole animal</tissue>
    </source>
</reference>